<evidence type="ECO:0000256" key="5">
    <source>
        <dbReference type="ARBA" id="ARBA00022906"/>
    </source>
</evidence>
<dbReference type="NCBIfam" id="TIGR01297">
    <property type="entry name" value="CDF"/>
    <property type="match status" value="1"/>
</dbReference>
<keyword evidence="5" id="KW-0864">Zinc transport</keyword>
<keyword evidence="6 9" id="KW-1133">Transmembrane helix</keyword>
<evidence type="ECO:0000256" key="9">
    <source>
        <dbReference type="SAM" id="Phobius"/>
    </source>
</evidence>
<feature type="transmembrane region" description="Helical" evidence="9">
    <location>
        <begin position="23"/>
        <end position="47"/>
    </location>
</feature>
<comment type="caution">
    <text evidence="12">The sequence shown here is derived from an EMBL/GenBank/DDBJ whole genome shotgun (WGS) entry which is preliminary data.</text>
</comment>
<dbReference type="EMBL" id="JAASQV010000006">
    <property type="protein sequence ID" value="NIJ67252.1"/>
    <property type="molecule type" value="Genomic_DNA"/>
</dbReference>
<keyword evidence="8 9" id="KW-0472">Membrane</keyword>
<dbReference type="InterPro" id="IPR036837">
    <property type="entry name" value="Cation_efflux_CTD_sf"/>
</dbReference>
<evidence type="ECO:0000256" key="8">
    <source>
        <dbReference type="ARBA" id="ARBA00023136"/>
    </source>
</evidence>
<gene>
    <name evidence="12" type="ORF">FHR20_004234</name>
</gene>
<feature type="domain" description="Cation efflux protein transmembrane" evidence="10">
    <location>
        <begin position="26"/>
        <end position="214"/>
    </location>
</feature>
<evidence type="ECO:0000313" key="13">
    <source>
        <dbReference type="Proteomes" id="UP000564677"/>
    </source>
</evidence>
<dbReference type="SUPFAM" id="SSF160240">
    <property type="entry name" value="Cation efflux protein cytoplasmic domain-like"/>
    <property type="match status" value="1"/>
</dbReference>
<dbReference type="Proteomes" id="UP000564677">
    <property type="component" value="Unassembled WGS sequence"/>
</dbReference>
<dbReference type="Pfam" id="PF16916">
    <property type="entry name" value="ZT_dimer"/>
    <property type="match status" value="1"/>
</dbReference>
<sequence>MPHDHGAAGHSHDHTAGANAKMLTWALGLTATYLVAEVIGGFVFNSLALLSDAAHMMTDVAALVIALMAIKLGGKSADEKRTFGYRRFEILAAAFNAVLLFVIAIYVFVEAIKRFNAPQEVQSWGMMAVAAIGLVVNLISMRLLTAGKDASFNVKGAYLEVWADMIGSIGVILGALAIKFTGFTWIDPIVAVAIGLWVLPRTWILLRDTTNVLLEGVPGGLKLGEVRTAIAGVPGVAGLHDLHVWSMSNDDVSCTVHVVLKEGADVDATRTAVQAVLLEKYEIEHSTIQTEGSDRQCGDEDHLHR</sequence>
<dbReference type="Pfam" id="PF01545">
    <property type="entry name" value="Cation_efflux"/>
    <property type="match status" value="1"/>
</dbReference>
<reference evidence="12 13" key="1">
    <citation type="submission" date="2020-03" db="EMBL/GenBank/DDBJ databases">
        <title>Genomic Encyclopedia of Type Strains, Phase IV (KMG-IV): sequencing the most valuable type-strain genomes for metagenomic binning, comparative biology and taxonomic classification.</title>
        <authorList>
            <person name="Goeker M."/>
        </authorList>
    </citation>
    <scope>NUCLEOTIDE SEQUENCE [LARGE SCALE GENOMIC DNA]</scope>
    <source>
        <strain evidence="12 13">DSM 4733</strain>
    </source>
</reference>
<keyword evidence="3" id="KW-0813">Transport</keyword>
<name>A0A7X5V3J3_9SPHN</name>
<evidence type="ECO:0000256" key="1">
    <source>
        <dbReference type="ARBA" id="ARBA00004141"/>
    </source>
</evidence>
<evidence type="ECO:0000259" key="11">
    <source>
        <dbReference type="Pfam" id="PF16916"/>
    </source>
</evidence>
<keyword evidence="13" id="KW-1185">Reference proteome</keyword>
<protein>
    <submittedName>
        <fullName evidence="12">Cobalt-zinc-cadmium efflux system protein</fullName>
    </submittedName>
</protein>
<keyword evidence="7" id="KW-0406">Ion transport</keyword>
<proteinExistence type="inferred from homology"/>
<comment type="subcellular location">
    <subcellularLocation>
        <location evidence="1">Membrane</location>
        <topology evidence="1">Multi-pass membrane protein</topology>
    </subcellularLocation>
</comment>
<comment type="similarity">
    <text evidence="2">Belongs to the cation diffusion facilitator (CDF) transporter (TC 2.A.4) family. SLC30A subfamily.</text>
</comment>
<dbReference type="GO" id="GO:0005886">
    <property type="term" value="C:plasma membrane"/>
    <property type="evidence" value="ECO:0007669"/>
    <property type="project" value="TreeGrafter"/>
</dbReference>
<dbReference type="InterPro" id="IPR058533">
    <property type="entry name" value="Cation_efflux_TM"/>
</dbReference>
<dbReference type="InterPro" id="IPR027470">
    <property type="entry name" value="Cation_efflux_CTD"/>
</dbReference>
<dbReference type="SUPFAM" id="SSF161111">
    <property type="entry name" value="Cation efflux protein transmembrane domain-like"/>
    <property type="match status" value="1"/>
</dbReference>
<evidence type="ECO:0000256" key="4">
    <source>
        <dbReference type="ARBA" id="ARBA00022692"/>
    </source>
</evidence>
<dbReference type="InterPro" id="IPR002524">
    <property type="entry name" value="Cation_efflux"/>
</dbReference>
<dbReference type="InterPro" id="IPR027469">
    <property type="entry name" value="Cation_efflux_TMD_sf"/>
</dbReference>
<evidence type="ECO:0000256" key="7">
    <source>
        <dbReference type="ARBA" id="ARBA00023065"/>
    </source>
</evidence>
<dbReference type="PANTHER" id="PTHR11562">
    <property type="entry name" value="CATION EFFLUX PROTEIN/ ZINC TRANSPORTER"/>
    <property type="match status" value="1"/>
</dbReference>
<accession>A0A7X5V3J3</accession>
<dbReference type="AlphaFoldDB" id="A0A7X5V3J3"/>
<dbReference type="PANTHER" id="PTHR11562:SF17">
    <property type="entry name" value="RE54080P-RELATED"/>
    <property type="match status" value="1"/>
</dbReference>
<dbReference type="RefSeq" id="WP_064311253.1">
    <property type="nucleotide sequence ID" value="NZ_JAASQV010000006.1"/>
</dbReference>
<organism evidence="12 13">
    <name type="scientific">Sphingomonas leidyi</name>
    <dbReference type="NCBI Taxonomy" id="68569"/>
    <lineage>
        <taxon>Bacteria</taxon>
        <taxon>Pseudomonadati</taxon>
        <taxon>Pseudomonadota</taxon>
        <taxon>Alphaproteobacteria</taxon>
        <taxon>Sphingomonadales</taxon>
        <taxon>Sphingomonadaceae</taxon>
        <taxon>Sphingomonas</taxon>
    </lineage>
</organism>
<feature type="transmembrane region" description="Helical" evidence="9">
    <location>
        <begin position="121"/>
        <end position="144"/>
    </location>
</feature>
<feature type="transmembrane region" description="Helical" evidence="9">
    <location>
        <begin position="90"/>
        <end position="109"/>
    </location>
</feature>
<evidence type="ECO:0000313" key="12">
    <source>
        <dbReference type="EMBL" id="NIJ67252.1"/>
    </source>
</evidence>
<feature type="domain" description="Cation efflux protein cytoplasmic" evidence="11">
    <location>
        <begin position="222"/>
        <end position="291"/>
    </location>
</feature>
<dbReference type="InterPro" id="IPR050681">
    <property type="entry name" value="CDF/SLC30A"/>
</dbReference>
<keyword evidence="5" id="KW-0862">Zinc</keyword>
<feature type="transmembrane region" description="Helical" evidence="9">
    <location>
        <begin position="182"/>
        <end position="199"/>
    </location>
</feature>
<evidence type="ECO:0000259" key="10">
    <source>
        <dbReference type="Pfam" id="PF01545"/>
    </source>
</evidence>
<dbReference type="GO" id="GO:0005385">
    <property type="term" value="F:zinc ion transmembrane transporter activity"/>
    <property type="evidence" value="ECO:0007669"/>
    <property type="project" value="TreeGrafter"/>
</dbReference>
<evidence type="ECO:0000256" key="6">
    <source>
        <dbReference type="ARBA" id="ARBA00022989"/>
    </source>
</evidence>
<feature type="transmembrane region" description="Helical" evidence="9">
    <location>
        <begin position="156"/>
        <end position="176"/>
    </location>
</feature>
<evidence type="ECO:0000256" key="3">
    <source>
        <dbReference type="ARBA" id="ARBA00022448"/>
    </source>
</evidence>
<keyword evidence="4 9" id="KW-0812">Transmembrane</keyword>
<evidence type="ECO:0000256" key="2">
    <source>
        <dbReference type="ARBA" id="ARBA00008873"/>
    </source>
</evidence>
<dbReference type="Gene3D" id="1.20.1510.10">
    <property type="entry name" value="Cation efflux protein transmembrane domain"/>
    <property type="match status" value="1"/>
</dbReference>